<evidence type="ECO:0000313" key="3">
    <source>
        <dbReference type="Proteomes" id="UP000792457"/>
    </source>
</evidence>
<reference evidence="2" key="2">
    <citation type="submission" date="2017-10" db="EMBL/GenBank/DDBJ databases">
        <title>Ladona fulva Genome sequencing and assembly.</title>
        <authorList>
            <person name="Murali S."/>
            <person name="Richards S."/>
            <person name="Bandaranaike D."/>
            <person name="Bellair M."/>
            <person name="Blankenburg K."/>
            <person name="Chao H."/>
            <person name="Dinh H."/>
            <person name="Doddapaneni H."/>
            <person name="Dugan-Rocha S."/>
            <person name="Elkadiri S."/>
            <person name="Gnanaolivu R."/>
            <person name="Hernandez B."/>
            <person name="Skinner E."/>
            <person name="Javaid M."/>
            <person name="Lee S."/>
            <person name="Li M."/>
            <person name="Ming W."/>
            <person name="Munidasa M."/>
            <person name="Muniz J."/>
            <person name="Nguyen L."/>
            <person name="Hughes D."/>
            <person name="Osuji N."/>
            <person name="Pu L.-L."/>
            <person name="Puazo M."/>
            <person name="Qu C."/>
            <person name="Quiroz J."/>
            <person name="Raj R."/>
            <person name="Weissenberger G."/>
            <person name="Xin Y."/>
            <person name="Zou X."/>
            <person name="Han Y."/>
            <person name="Worley K."/>
            <person name="Muzny D."/>
            <person name="Gibbs R."/>
        </authorList>
    </citation>
    <scope>NUCLEOTIDE SEQUENCE</scope>
    <source>
        <strain evidence="2">Sampled in the wild</strain>
    </source>
</reference>
<gene>
    <name evidence="2" type="ORF">J437_LFUL006247</name>
</gene>
<dbReference type="Proteomes" id="UP000792457">
    <property type="component" value="Unassembled WGS sequence"/>
</dbReference>
<evidence type="ECO:0000256" key="1">
    <source>
        <dbReference type="SAM" id="MobiDB-lite"/>
    </source>
</evidence>
<dbReference type="AlphaFoldDB" id="A0A8K0K4M0"/>
<organism evidence="2 3">
    <name type="scientific">Ladona fulva</name>
    <name type="common">Scarce chaser dragonfly</name>
    <name type="synonym">Libellula fulva</name>
    <dbReference type="NCBI Taxonomy" id="123851"/>
    <lineage>
        <taxon>Eukaryota</taxon>
        <taxon>Metazoa</taxon>
        <taxon>Ecdysozoa</taxon>
        <taxon>Arthropoda</taxon>
        <taxon>Hexapoda</taxon>
        <taxon>Insecta</taxon>
        <taxon>Pterygota</taxon>
        <taxon>Palaeoptera</taxon>
        <taxon>Odonata</taxon>
        <taxon>Epiprocta</taxon>
        <taxon>Anisoptera</taxon>
        <taxon>Libelluloidea</taxon>
        <taxon>Libellulidae</taxon>
        <taxon>Ladona</taxon>
    </lineage>
</organism>
<keyword evidence="3" id="KW-1185">Reference proteome</keyword>
<name>A0A8K0K4M0_LADFU</name>
<proteinExistence type="predicted"/>
<evidence type="ECO:0000313" key="2">
    <source>
        <dbReference type="EMBL" id="KAG8228279.1"/>
    </source>
</evidence>
<protein>
    <submittedName>
        <fullName evidence="2">Uncharacterized protein</fullName>
    </submittedName>
</protein>
<feature type="region of interest" description="Disordered" evidence="1">
    <location>
        <begin position="1"/>
        <end position="38"/>
    </location>
</feature>
<dbReference type="EMBL" id="KZ308365">
    <property type="protein sequence ID" value="KAG8228279.1"/>
    <property type="molecule type" value="Genomic_DNA"/>
</dbReference>
<accession>A0A8K0K4M0</accession>
<sequence length="115" mass="12126">MDLHDPKIIPGDTGNGEEATQLSSDGPMQMTHPEGASGQEMAAMASAGIEHYYRVAGLAAAAAAAAAAANVPCAVPQPPASPTATQLHQHFFLQHHQMNHAATHLQCRWPHGRIF</sequence>
<comment type="caution">
    <text evidence="2">The sequence shown here is derived from an EMBL/GenBank/DDBJ whole genome shotgun (WGS) entry which is preliminary data.</text>
</comment>
<reference evidence="2" key="1">
    <citation type="submission" date="2013-04" db="EMBL/GenBank/DDBJ databases">
        <authorList>
            <person name="Qu J."/>
            <person name="Murali S.C."/>
            <person name="Bandaranaike D."/>
            <person name="Bellair M."/>
            <person name="Blankenburg K."/>
            <person name="Chao H."/>
            <person name="Dinh H."/>
            <person name="Doddapaneni H."/>
            <person name="Downs B."/>
            <person name="Dugan-Rocha S."/>
            <person name="Elkadiri S."/>
            <person name="Gnanaolivu R.D."/>
            <person name="Hernandez B."/>
            <person name="Javaid M."/>
            <person name="Jayaseelan J.C."/>
            <person name="Lee S."/>
            <person name="Li M."/>
            <person name="Ming W."/>
            <person name="Munidasa M."/>
            <person name="Muniz J."/>
            <person name="Nguyen L."/>
            <person name="Ongeri F."/>
            <person name="Osuji N."/>
            <person name="Pu L.-L."/>
            <person name="Puazo M."/>
            <person name="Qu C."/>
            <person name="Quiroz J."/>
            <person name="Raj R."/>
            <person name="Weissenberger G."/>
            <person name="Xin Y."/>
            <person name="Zou X."/>
            <person name="Han Y."/>
            <person name="Richards S."/>
            <person name="Worley K."/>
            <person name="Muzny D."/>
            <person name="Gibbs R."/>
        </authorList>
    </citation>
    <scope>NUCLEOTIDE SEQUENCE</scope>
    <source>
        <strain evidence="2">Sampled in the wild</strain>
    </source>
</reference>